<proteinExistence type="predicted"/>
<organism evidence="2 3">
    <name type="scientific">Lithospermum erythrorhizon</name>
    <name type="common">Purple gromwell</name>
    <name type="synonym">Lithospermum officinale var. erythrorhizon</name>
    <dbReference type="NCBI Taxonomy" id="34254"/>
    <lineage>
        <taxon>Eukaryota</taxon>
        <taxon>Viridiplantae</taxon>
        <taxon>Streptophyta</taxon>
        <taxon>Embryophyta</taxon>
        <taxon>Tracheophyta</taxon>
        <taxon>Spermatophyta</taxon>
        <taxon>Magnoliopsida</taxon>
        <taxon>eudicotyledons</taxon>
        <taxon>Gunneridae</taxon>
        <taxon>Pentapetalae</taxon>
        <taxon>asterids</taxon>
        <taxon>lamiids</taxon>
        <taxon>Boraginales</taxon>
        <taxon>Boraginaceae</taxon>
        <taxon>Boraginoideae</taxon>
        <taxon>Lithospermeae</taxon>
        <taxon>Lithospermum</taxon>
    </lineage>
</organism>
<sequence length="166" mass="18318">MLDIDLNVAPTIDSNATTQILDSPEAKQGGDGGSSGMVTAGMVEKQQETETYGESKSDNILGNGGGSLQLLIEAARYVEENEDNKLSLKPCDSTRSKGKKMEVVCDDDVEEREDELNERVERAPPVVRSKRGRSQVLPNKYRDSVMEPLARLTRPDQPVPTKRRSR</sequence>
<keyword evidence="3" id="KW-1185">Reference proteome</keyword>
<dbReference type="Proteomes" id="UP001454036">
    <property type="component" value="Unassembled WGS sequence"/>
</dbReference>
<gene>
    <name evidence="2" type="ORF">LIER_03673</name>
</gene>
<evidence type="ECO:0000256" key="1">
    <source>
        <dbReference type="SAM" id="MobiDB-lite"/>
    </source>
</evidence>
<feature type="region of interest" description="Disordered" evidence="1">
    <location>
        <begin position="16"/>
        <end position="40"/>
    </location>
</feature>
<feature type="region of interest" description="Disordered" evidence="1">
    <location>
        <begin position="109"/>
        <end position="166"/>
    </location>
</feature>
<protein>
    <submittedName>
        <fullName evidence="2">Uncharacterized protein</fullName>
    </submittedName>
</protein>
<accession>A0AAV3NTZ6</accession>
<dbReference type="EMBL" id="BAABME010000450">
    <property type="protein sequence ID" value="GAA0142870.1"/>
    <property type="molecule type" value="Genomic_DNA"/>
</dbReference>
<evidence type="ECO:0000313" key="3">
    <source>
        <dbReference type="Proteomes" id="UP001454036"/>
    </source>
</evidence>
<evidence type="ECO:0000313" key="2">
    <source>
        <dbReference type="EMBL" id="GAA0142870.1"/>
    </source>
</evidence>
<name>A0AAV3NTZ6_LITER</name>
<comment type="caution">
    <text evidence="2">The sequence shown here is derived from an EMBL/GenBank/DDBJ whole genome shotgun (WGS) entry which is preliminary data.</text>
</comment>
<reference evidence="2 3" key="1">
    <citation type="submission" date="2024-01" db="EMBL/GenBank/DDBJ databases">
        <title>The complete chloroplast genome sequence of Lithospermum erythrorhizon: insights into the phylogenetic relationship among Boraginaceae species and the maternal lineages of purple gromwells.</title>
        <authorList>
            <person name="Okada T."/>
            <person name="Watanabe K."/>
        </authorList>
    </citation>
    <scope>NUCLEOTIDE SEQUENCE [LARGE SCALE GENOMIC DNA]</scope>
</reference>
<dbReference type="AlphaFoldDB" id="A0AAV3NTZ6"/>